<dbReference type="OrthoDB" id="3782068at2"/>
<dbReference type="EMBL" id="CP038267">
    <property type="protein sequence ID" value="QBR91291.1"/>
    <property type="molecule type" value="Genomic_DNA"/>
</dbReference>
<sequence>MARDVARRRLGVVRVTLVRRHLVAAVSLVLALATGIALGAGPLSRETLVPTRAETPATPVAPAEDEVADDLATSVAPTLTRERLSGRTVAVLATPGADQEAVDALVVGVEQAGGTVARWEIGTSLVAAGETALVDTLGEQLLEQLGSEVADAEAPPYERMGQLLGVAVATSGRSEVAGKDETTVRQSIDAAELLTSTSEEPRLAPLVLVVLGNDTEDAIVAGLTTGLADRARDVVVAAPERSGDLAVVEELGLASTVDGVDGAAGQLAAVLALGVAEDTEPGAYGASGADGVLPLR</sequence>
<name>A0A4P7GHS5_9ACTN</name>
<keyword evidence="2" id="KW-1185">Reference proteome</keyword>
<dbReference type="GO" id="GO:0016020">
    <property type="term" value="C:membrane"/>
    <property type="evidence" value="ECO:0007669"/>
    <property type="project" value="InterPro"/>
</dbReference>
<organism evidence="1 2">
    <name type="scientific">Nocardioides euryhalodurans</name>
    <dbReference type="NCBI Taxonomy" id="2518370"/>
    <lineage>
        <taxon>Bacteria</taxon>
        <taxon>Bacillati</taxon>
        <taxon>Actinomycetota</taxon>
        <taxon>Actinomycetes</taxon>
        <taxon>Propionibacteriales</taxon>
        <taxon>Nocardioidaceae</taxon>
        <taxon>Nocardioides</taxon>
    </lineage>
</organism>
<dbReference type="AlphaFoldDB" id="A0A4P7GHS5"/>
<dbReference type="KEGG" id="noy:EXE57_02640"/>
<dbReference type="Proteomes" id="UP000294894">
    <property type="component" value="Chromosome"/>
</dbReference>
<protein>
    <recommendedName>
        <fullName evidence="3">Copper transporter</fullName>
    </recommendedName>
</protein>
<proteinExistence type="predicted"/>
<dbReference type="GO" id="GO:0055070">
    <property type="term" value="P:copper ion homeostasis"/>
    <property type="evidence" value="ECO:0007669"/>
    <property type="project" value="InterPro"/>
</dbReference>
<gene>
    <name evidence="1" type="ORF">EXE57_02640</name>
</gene>
<dbReference type="Pfam" id="PF11382">
    <property type="entry name" value="MctB"/>
    <property type="match status" value="1"/>
</dbReference>
<dbReference type="InterPro" id="IPR021522">
    <property type="entry name" value="MctB"/>
</dbReference>
<evidence type="ECO:0008006" key="3">
    <source>
        <dbReference type="Google" id="ProtNLM"/>
    </source>
</evidence>
<evidence type="ECO:0000313" key="2">
    <source>
        <dbReference type="Proteomes" id="UP000294894"/>
    </source>
</evidence>
<reference evidence="1 2" key="1">
    <citation type="submission" date="2019-03" db="EMBL/GenBank/DDBJ databases">
        <title>Three New Species of Nocardioides, Nocardioides euryhalodurans sp. nov., Nocardioides seonyuensis sp. nov. and Nocardioides eburneoflavus sp. nov., Iolated from Soil.</title>
        <authorList>
            <person name="Roh S.G."/>
            <person name="Lee C."/>
            <person name="Kim M.-K."/>
            <person name="Kim S.B."/>
        </authorList>
    </citation>
    <scope>NUCLEOTIDE SEQUENCE [LARGE SCALE GENOMIC DNA]</scope>
    <source>
        <strain evidence="1 2">MMS17-SY117</strain>
    </source>
</reference>
<evidence type="ECO:0000313" key="1">
    <source>
        <dbReference type="EMBL" id="QBR91291.1"/>
    </source>
</evidence>
<accession>A0A4P7GHS5</accession>